<organism evidence="11 12">
    <name type="scientific">Klebsormidium nitens</name>
    <name type="common">Green alga</name>
    <name type="synonym">Ulothrix nitens</name>
    <dbReference type="NCBI Taxonomy" id="105231"/>
    <lineage>
        <taxon>Eukaryota</taxon>
        <taxon>Viridiplantae</taxon>
        <taxon>Streptophyta</taxon>
        <taxon>Klebsormidiophyceae</taxon>
        <taxon>Klebsormidiales</taxon>
        <taxon>Klebsormidiaceae</taxon>
        <taxon>Klebsormidium</taxon>
    </lineage>
</organism>
<dbReference type="GO" id="GO:0016020">
    <property type="term" value="C:membrane"/>
    <property type="evidence" value="ECO:0000318"/>
    <property type="project" value="GO_Central"/>
</dbReference>
<dbReference type="OMA" id="YQFIATI"/>
<feature type="transmembrane region" description="Helical" evidence="10">
    <location>
        <begin position="85"/>
        <end position="107"/>
    </location>
</feature>
<feature type="transmembrane region" description="Helical" evidence="10">
    <location>
        <begin position="218"/>
        <end position="239"/>
    </location>
</feature>
<evidence type="ECO:0000256" key="7">
    <source>
        <dbReference type="ARBA" id="ARBA00023136"/>
    </source>
</evidence>
<evidence type="ECO:0000256" key="1">
    <source>
        <dbReference type="ARBA" id="ARBA00004128"/>
    </source>
</evidence>
<dbReference type="PANTHER" id="PTHR31851">
    <property type="entry name" value="FE(2+)/MN(2+) TRANSPORTER PCL1"/>
    <property type="match status" value="1"/>
</dbReference>
<keyword evidence="3" id="KW-0813">Transport</keyword>
<keyword evidence="6 10" id="KW-1133">Transmembrane helix</keyword>
<evidence type="ECO:0000256" key="4">
    <source>
        <dbReference type="ARBA" id="ARBA00022554"/>
    </source>
</evidence>
<feature type="region of interest" description="Disordered" evidence="9">
    <location>
        <begin position="1"/>
        <end position="45"/>
    </location>
</feature>
<keyword evidence="3" id="KW-0408">Iron</keyword>
<proteinExistence type="inferred from homology"/>
<dbReference type="Pfam" id="PF01988">
    <property type="entry name" value="VIT1"/>
    <property type="match status" value="1"/>
</dbReference>
<evidence type="ECO:0000256" key="9">
    <source>
        <dbReference type="SAM" id="MobiDB-lite"/>
    </source>
</evidence>
<evidence type="ECO:0000256" key="5">
    <source>
        <dbReference type="ARBA" id="ARBA00022692"/>
    </source>
</evidence>
<dbReference type="GO" id="GO:0005381">
    <property type="term" value="F:iron ion transmembrane transporter activity"/>
    <property type="evidence" value="ECO:0000318"/>
    <property type="project" value="GO_Central"/>
</dbReference>
<evidence type="ECO:0000313" key="12">
    <source>
        <dbReference type="Proteomes" id="UP000054558"/>
    </source>
</evidence>
<feature type="transmembrane region" description="Helical" evidence="10">
    <location>
        <begin position="251"/>
        <end position="270"/>
    </location>
</feature>
<comment type="subcellular location">
    <subcellularLocation>
        <location evidence="1">Vacuole membrane</location>
        <topology evidence="1">Multi-pass membrane protein</topology>
    </subcellularLocation>
</comment>
<dbReference type="GO" id="GO:0005774">
    <property type="term" value="C:vacuolar membrane"/>
    <property type="evidence" value="ECO:0007669"/>
    <property type="project" value="UniProtKB-SubCell"/>
</dbReference>
<comment type="similarity">
    <text evidence="2">Belongs to the CCC1 family.</text>
</comment>
<dbReference type="GO" id="GO:0030026">
    <property type="term" value="P:intracellular manganese ion homeostasis"/>
    <property type="evidence" value="ECO:0000318"/>
    <property type="project" value="GO_Central"/>
</dbReference>
<name>A0A1Y1HUI1_KLENI</name>
<evidence type="ECO:0000256" key="6">
    <source>
        <dbReference type="ARBA" id="ARBA00022989"/>
    </source>
</evidence>
<evidence type="ECO:0000256" key="2">
    <source>
        <dbReference type="ARBA" id="ARBA00007049"/>
    </source>
</evidence>
<sequence length="280" mass="29590">MAANTESKHTSIAIPDPEPLDRQADVPASPSPSSGSEDPLHPFGHKHYSQRAPWLRAAVLGANDGLTSVASILIGVGAVKSDVKAMLISGLAALIAGALSMAAGEYVSVSSQKDTEKADLRAEIEEHSKGPEYVHKEKLELAQIYEDRGLSKALAWQVAEELSAQDPIRAHARDELGIDMDDLSKPWQACITSALAFAVGAAIPLLSAAFITDYITRVIVLIIASTFGFIAIGATGAWLGGAPLFRASLRVTIGGWFAMAVTFGILYGFGKALNENTHTL</sequence>
<evidence type="ECO:0000256" key="8">
    <source>
        <dbReference type="ARBA" id="ARBA00044464"/>
    </source>
</evidence>
<dbReference type="GO" id="GO:0005384">
    <property type="term" value="F:manganese ion transmembrane transporter activity"/>
    <property type="evidence" value="ECO:0000318"/>
    <property type="project" value="GO_Central"/>
</dbReference>
<keyword evidence="3" id="KW-0406">Ion transport</keyword>
<accession>A0A1Y1HUI1</accession>
<dbReference type="InterPro" id="IPR008217">
    <property type="entry name" value="Ccc1_fam"/>
</dbReference>
<evidence type="ECO:0000313" key="11">
    <source>
        <dbReference type="EMBL" id="GAQ80186.1"/>
    </source>
</evidence>
<dbReference type="AlphaFoldDB" id="A0A1Y1HUI1"/>
<evidence type="ECO:0000256" key="10">
    <source>
        <dbReference type="SAM" id="Phobius"/>
    </source>
</evidence>
<keyword evidence="4" id="KW-0926">Vacuole</keyword>
<dbReference type="STRING" id="105231.A0A1Y1HUI1"/>
<reference evidence="11 12" key="1">
    <citation type="journal article" date="2014" name="Nat. Commun.">
        <title>Klebsormidium flaccidum genome reveals primary factors for plant terrestrial adaptation.</title>
        <authorList>
            <person name="Hori K."/>
            <person name="Maruyama F."/>
            <person name="Fujisawa T."/>
            <person name="Togashi T."/>
            <person name="Yamamoto N."/>
            <person name="Seo M."/>
            <person name="Sato S."/>
            <person name="Yamada T."/>
            <person name="Mori H."/>
            <person name="Tajima N."/>
            <person name="Moriyama T."/>
            <person name="Ikeuchi M."/>
            <person name="Watanabe M."/>
            <person name="Wada H."/>
            <person name="Kobayashi K."/>
            <person name="Saito M."/>
            <person name="Masuda T."/>
            <person name="Sasaki-Sekimoto Y."/>
            <person name="Mashiguchi K."/>
            <person name="Awai K."/>
            <person name="Shimojima M."/>
            <person name="Masuda S."/>
            <person name="Iwai M."/>
            <person name="Nobusawa T."/>
            <person name="Narise T."/>
            <person name="Kondo S."/>
            <person name="Saito H."/>
            <person name="Sato R."/>
            <person name="Murakawa M."/>
            <person name="Ihara Y."/>
            <person name="Oshima-Yamada Y."/>
            <person name="Ohtaka K."/>
            <person name="Satoh M."/>
            <person name="Sonobe K."/>
            <person name="Ishii M."/>
            <person name="Ohtani R."/>
            <person name="Kanamori-Sato M."/>
            <person name="Honoki R."/>
            <person name="Miyazaki D."/>
            <person name="Mochizuki H."/>
            <person name="Umetsu J."/>
            <person name="Higashi K."/>
            <person name="Shibata D."/>
            <person name="Kamiya Y."/>
            <person name="Sato N."/>
            <person name="Nakamura Y."/>
            <person name="Tabata S."/>
            <person name="Ida S."/>
            <person name="Kurokawa K."/>
            <person name="Ohta H."/>
        </authorList>
    </citation>
    <scope>NUCLEOTIDE SEQUENCE [LARGE SCALE GENOMIC DNA]</scope>
    <source>
        <strain evidence="11 12">NIES-2285</strain>
    </source>
</reference>
<keyword evidence="5 10" id="KW-0812">Transmembrane</keyword>
<keyword evidence="12" id="KW-1185">Reference proteome</keyword>
<protein>
    <submittedName>
        <fullName evidence="11">Uncharacterized protein</fullName>
    </submittedName>
</protein>
<dbReference type="CDD" id="cd02432">
    <property type="entry name" value="Nodulin-21_like_1"/>
    <property type="match status" value="1"/>
</dbReference>
<dbReference type="EMBL" id="DF236997">
    <property type="protein sequence ID" value="GAQ80186.1"/>
    <property type="molecule type" value="Genomic_DNA"/>
</dbReference>
<keyword evidence="3" id="KW-0410">Iron transport</keyword>
<keyword evidence="7 10" id="KW-0472">Membrane</keyword>
<dbReference type="Proteomes" id="UP000054558">
    <property type="component" value="Unassembled WGS sequence"/>
</dbReference>
<comment type="catalytic activity">
    <reaction evidence="8">
        <text>Fe(2+)(in) = Fe(2+)(out)</text>
        <dbReference type="Rhea" id="RHEA:28486"/>
        <dbReference type="ChEBI" id="CHEBI:29033"/>
    </reaction>
    <physiologicalReaction direction="left-to-right" evidence="8">
        <dbReference type="Rhea" id="RHEA:28487"/>
    </physiologicalReaction>
</comment>
<evidence type="ECO:0000256" key="3">
    <source>
        <dbReference type="ARBA" id="ARBA00022496"/>
    </source>
</evidence>
<gene>
    <name evidence="11" type="ORF">KFL_000480270</name>
</gene>
<dbReference type="OrthoDB" id="73465at2759"/>
<feature type="transmembrane region" description="Helical" evidence="10">
    <location>
        <begin position="189"/>
        <end position="212"/>
    </location>
</feature>